<comment type="caution">
    <text evidence="2">The sequence shown here is derived from an EMBL/GenBank/DDBJ whole genome shotgun (WGS) entry which is preliminary data.</text>
</comment>
<feature type="compositionally biased region" description="Basic and acidic residues" evidence="1">
    <location>
        <begin position="400"/>
        <end position="409"/>
    </location>
</feature>
<name>A0AAD4BNB2_BOLED</name>
<reference evidence="2" key="2">
    <citation type="journal article" date="2020" name="Nat. Commun.">
        <title>Large-scale genome sequencing of mycorrhizal fungi provides insights into the early evolution of symbiotic traits.</title>
        <authorList>
            <person name="Miyauchi S."/>
            <person name="Kiss E."/>
            <person name="Kuo A."/>
            <person name="Drula E."/>
            <person name="Kohler A."/>
            <person name="Sanchez-Garcia M."/>
            <person name="Morin E."/>
            <person name="Andreopoulos B."/>
            <person name="Barry K.W."/>
            <person name="Bonito G."/>
            <person name="Buee M."/>
            <person name="Carver A."/>
            <person name="Chen C."/>
            <person name="Cichocki N."/>
            <person name="Clum A."/>
            <person name="Culley D."/>
            <person name="Crous P.W."/>
            <person name="Fauchery L."/>
            <person name="Girlanda M."/>
            <person name="Hayes R.D."/>
            <person name="Keri Z."/>
            <person name="LaButti K."/>
            <person name="Lipzen A."/>
            <person name="Lombard V."/>
            <person name="Magnuson J."/>
            <person name="Maillard F."/>
            <person name="Murat C."/>
            <person name="Nolan M."/>
            <person name="Ohm R.A."/>
            <person name="Pangilinan J."/>
            <person name="Pereira M.F."/>
            <person name="Perotto S."/>
            <person name="Peter M."/>
            <person name="Pfister S."/>
            <person name="Riley R."/>
            <person name="Sitrit Y."/>
            <person name="Stielow J.B."/>
            <person name="Szollosi G."/>
            <person name="Zifcakova L."/>
            <person name="Stursova M."/>
            <person name="Spatafora J.W."/>
            <person name="Tedersoo L."/>
            <person name="Vaario L.M."/>
            <person name="Yamada A."/>
            <person name="Yan M."/>
            <person name="Wang P."/>
            <person name="Xu J."/>
            <person name="Bruns T."/>
            <person name="Baldrian P."/>
            <person name="Vilgalys R."/>
            <person name="Dunand C."/>
            <person name="Henrissat B."/>
            <person name="Grigoriev I.V."/>
            <person name="Hibbett D."/>
            <person name="Nagy L.G."/>
            <person name="Martin F.M."/>
        </authorList>
    </citation>
    <scope>NUCLEOTIDE SEQUENCE</scope>
    <source>
        <strain evidence="2">BED1</strain>
    </source>
</reference>
<reference evidence="2" key="1">
    <citation type="submission" date="2019-10" db="EMBL/GenBank/DDBJ databases">
        <authorList>
            <consortium name="DOE Joint Genome Institute"/>
            <person name="Kuo A."/>
            <person name="Miyauchi S."/>
            <person name="Kiss E."/>
            <person name="Drula E."/>
            <person name="Kohler A."/>
            <person name="Sanchez-Garcia M."/>
            <person name="Andreopoulos B."/>
            <person name="Barry K.W."/>
            <person name="Bonito G."/>
            <person name="Buee M."/>
            <person name="Carver A."/>
            <person name="Chen C."/>
            <person name="Cichocki N."/>
            <person name="Clum A."/>
            <person name="Culley D."/>
            <person name="Crous P.W."/>
            <person name="Fauchery L."/>
            <person name="Girlanda M."/>
            <person name="Hayes R."/>
            <person name="Keri Z."/>
            <person name="LaButti K."/>
            <person name="Lipzen A."/>
            <person name="Lombard V."/>
            <person name="Magnuson J."/>
            <person name="Maillard F."/>
            <person name="Morin E."/>
            <person name="Murat C."/>
            <person name="Nolan M."/>
            <person name="Ohm R."/>
            <person name="Pangilinan J."/>
            <person name="Pereira M."/>
            <person name="Perotto S."/>
            <person name="Peter M."/>
            <person name="Riley R."/>
            <person name="Sitrit Y."/>
            <person name="Stielow B."/>
            <person name="Szollosi G."/>
            <person name="Zifcakova L."/>
            <person name="Stursova M."/>
            <person name="Spatafora J.W."/>
            <person name="Tedersoo L."/>
            <person name="Vaario L.-M."/>
            <person name="Yamada A."/>
            <person name="Yan M."/>
            <person name="Wang P."/>
            <person name="Xu J."/>
            <person name="Bruns T."/>
            <person name="Baldrian P."/>
            <person name="Vilgalys R."/>
            <person name="Henrissat B."/>
            <person name="Grigoriev I.V."/>
            <person name="Hibbett D."/>
            <person name="Nagy L.G."/>
            <person name="Martin F.M."/>
        </authorList>
    </citation>
    <scope>NUCLEOTIDE SEQUENCE</scope>
    <source>
        <strain evidence="2">BED1</strain>
    </source>
</reference>
<evidence type="ECO:0000256" key="1">
    <source>
        <dbReference type="SAM" id="MobiDB-lite"/>
    </source>
</evidence>
<accession>A0AAD4BNB2</accession>
<keyword evidence="3" id="KW-1185">Reference proteome</keyword>
<proteinExistence type="predicted"/>
<feature type="compositionally biased region" description="Basic and acidic residues" evidence="1">
    <location>
        <begin position="417"/>
        <end position="429"/>
    </location>
</feature>
<dbReference type="EMBL" id="WHUW01000026">
    <property type="protein sequence ID" value="KAF8434976.1"/>
    <property type="molecule type" value="Genomic_DNA"/>
</dbReference>
<dbReference type="Proteomes" id="UP001194468">
    <property type="component" value="Unassembled WGS sequence"/>
</dbReference>
<feature type="region of interest" description="Disordered" evidence="1">
    <location>
        <begin position="130"/>
        <end position="149"/>
    </location>
</feature>
<feature type="region of interest" description="Disordered" evidence="1">
    <location>
        <begin position="357"/>
        <end position="429"/>
    </location>
</feature>
<dbReference type="AlphaFoldDB" id="A0AAD4BNB2"/>
<sequence length="429" mass="48074">MTTMKNRDAGDTPATEPDADAVVLIRNMNSRAKTHPCACVHCTFGRNKLRTKHNLAGDLASHMFGHLVSTEVARDVLTTFIVDGVIQVFKGVVHHNEQLHEGPFDPHSEDVQRALEEAFKVATAHDCIRLRPGDNAPEQHAPPADQEEKEEKTYIFRWRILPQNAFSPDELVSFFNEIIDRAFAAAKPHFATKMGLRYRFAASNGERHFVPLAYDSDQDIRPPDFVLLPIEAFSGASFNTVDKRYLSFSAARLVGETTKHLADGLDRVQWHSEGLERAQPWVYYVLGMTATLTQDVIFFSRVDHSDWEHLALLLWDGRGCIEFIRILLGLALADGVDLGQNPNIQLMCVARTFQVKDRGPPSDEASPAAESDSDSDEAKSETSNSSSCDIAPGMPCQNPVEKRDHSQIEKEDDNEEDQRLKKLKIVEDI</sequence>
<evidence type="ECO:0000313" key="2">
    <source>
        <dbReference type="EMBL" id="KAF8434976.1"/>
    </source>
</evidence>
<protein>
    <submittedName>
        <fullName evidence="2">Uncharacterized protein</fullName>
    </submittedName>
</protein>
<evidence type="ECO:0000313" key="3">
    <source>
        <dbReference type="Proteomes" id="UP001194468"/>
    </source>
</evidence>
<organism evidence="2 3">
    <name type="scientific">Boletus edulis BED1</name>
    <dbReference type="NCBI Taxonomy" id="1328754"/>
    <lineage>
        <taxon>Eukaryota</taxon>
        <taxon>Fungi</taxon>
        <taxon>Dikarya</taxon>
        <taxon>Basidiomycota</taxon>
        <taxon>Agaricomycotina</taxon>
        <taxon>Agaricomycetes</taxon>
        <taxon>Agaricomycetidae</taxon>
        <taxon>Boletales</taxon>
        <taxon>Boletineae</taxon>
        <taxon>Boletaceae</taxon>
        <taxon>Boletoideae</taxon>
        <taxon>Boletus</taxon>
    </lineage>
</organism>
<gene>
    <name evidence="2" type="ORF">L210DRAFT_3551474</name>
</gene>